<accession>A0A1J5HPS3</accession>
<feature type="active site" description="Proton donor" evidence="13">
    <location>
        <position position="122"/>
    </location>
</feature>
<keyword evidence="9 12" id="KW-0560">Oxidoreductase</keyword>
<keyword evidence="7" id="KW-0521">NADP</keyword>
<gene>
    <name evidence="16" type="ORF">AUK04_04030</name>
</gene>
<evidence type="ECO:0000256" key="4">
    <source>
        <dbReference type="ARBA" id="ARBA00022630"/>
    </source>
</evidence>
<evidence type="ECO:0000256" key="13">
    <source>
        <dbReference type="PIRSR" id="PIRSR006621-1"/>
    </source>
</evidence>
<feature type="binding site" evidence="14">
    <location>
        <position position="162"/>
    </location>
    <ligand>
        <name>FMN</name>
        <dbReference type="ChEBI" id="CHEBI:58210"/>
    </ligand>
</feature>
<dbReference type="Proteomes" id="UP000183758">
    <property type="component" value="Unassembled WGS sequence"/>
</dbReference>
<dbReference type="PROSITE" id="PS01136">
    <property type="entry name" value="UPF0034"/>
    <property type="match status" value="1"/>
</dbReference>
<keyword evidence="5 12" id="KW-0288">FMN</keyword>
<feature type="domain" description="DUS-like FMN-binding" evidence="15">
    <location>
        <begin position="35"/>
        <end position="155"/>
    </location>
</feature>
<evidence type="ECO:0000259" key="15">
    <source>
        <dbReference type="Pfam" id="PF01207"/>
    </source>
</evidence>
<comment type="catalytic activity">
    <reaction evidence="10">
        <text>a 5,6-dihydrouridine in tRNA + NADP(+) = a uridine in tRNA + NADPH + H(+)</text>
        <dbReference type="Rhea" id="RHEA:23624"/>
        <dbReference type="Rhea" id="RHEA-COMP:13339"/>
        <dbReference type="Rhea" id="RHEA-COMP:13887"/>
        <dbReference type="ChEBI" id="CHEBI:15378"/>
        <dbReference type="ChEBI" id="CHEBI:57783"/>
        <dbReference type="ChEBI" id="CHEBI:58349"/>
        <dbReference type="ChEBI" id="CHEBI:65315"/>
        <dbReference type="ChEBI" id="CHEBI:74443"/>
    </reaction>
</comment>
<dbReference type="GO" id="GO:0000049">
    <property type="term" value="F:tRNA binding"/>
    <property type="evidence" value="ECO:0007669"/>
    <property type="project" value="UniProtKB-KW"/>
</dbReference>
<comment type="similarity">
    <text evidence="12">Belongs to the dus family.</text>
</comment>
<evidence type="ECO:0000313" key="17">
    <source>
        <dbReference type="Proteomes" id="UP000183758"/>
    </source>
</evidence>
<evidence type="ECO:0000313" key="16">
    <source>
        <dbReference type="EMBL" id="OIP82871.1"/>
    </source>
</evidence>
<dbReference type="InterPro" id="IPR001269">
    <property type="entry name" value="DUS_fam"/>
</dbReference>
<dbReference type="InterPro" id="IPR035587">
    <property type="entry name" value="DUS-like_FMN-bd"/>
</dbReference>
<dbReference type="PANTHER" id="PTHR45846">
    <property type="entry name" value="TRNA-DIHYDROURIDINE(47) SYNTHASE [NAD(P)(+)]-LIKE"/>
    <property type="match status" value="1"/>
</dbReference>
<keyword evidence="4 12" id="KW-0285">Flavoprotein</keyword>
<dbReference type="CDD" id="cd02801">
    <property type="entry name" value="DUS_like_FMN"/>
    <property type="match status" value="1"/>
</dbReference>
<protein>
    <recommendedName>
        <fullName evidence="12">tRNA-dihydrouridine synthase</fullName>
        <ecNumber evidence="12">1.3.1.-</ecNumber>
    </recommendedName>
</protein>
<dbReference type="Pfam" id="PF01207">
    <property type="entry name" value="Dus"/>
    <property type="match status" value="2"/>
</dbReference>
<evidence type="ECO:0000256" key="3">
    <source>
        <dbReference type="ARBA" id="ARBA00022555"/>
    </source>
</evidence>
<proteinExistence type="inferred from homology"/>
<dbReference type="PIRSF" id="PIRSF006621">
    <property type="entry name" value="Dus"/>
    <property type="match status" value="1"/>
</dbReference>
<dbReference type="PANTHER" id="PTHR45846:SF1">
    <property type="entry name" value="TRNA-DIHYDROURIDINE(47) SYNTHASE [NAD(P)(+)]-LIKE"/>
    <property type="match status" value="1"/>
</dbReference>
<dbReference type="InterPro" id="IPR018517">
    <property type="entry name" value="tRNA_hU_synthase_CS"/>
</dbReference>
<dbReference type="Gene3D" id="1.10.1200.80">
    <property type="entry name" value="Putative flavin oxidoreducatase, domain 2"/>
    <property type="match status" value="1"/>
</dbReference>
<organism evidence="16 17">
    <name type="scientific">Candidatus Roizmanbacteria bacterium CG2_30_33_16</name>
    <dbReference type="NCBI Taxonomy" id="1805340"/>
    <lineage>
        <taxon>Bacteria</taxon>
        <taxon>Candidatus Roizmaniibacteriota</taxon>
    </lineage>
</organism>
<name>A0A1J5HPS3_9BACT</name>
<evidence type="ECO:0000256" key="8">
    <source>
        <dbReference type="ARBA" id="ARBA00022884"/>
    </source>
</evidence>
<dbReference type="Gene3D" id="3.20.20.70">
    <property type="entry name" value="Aldolase class I"/>
    <property type="match status" value="2"/>
</dbReference>
<comment type="caution">
    <text evidence="16">The sequence shown here is derived from an EMBL/GenBank/DDBJ whole genome shotgun (WGS) entry which is preliminary data.</text>
</comment>
<evidence type="ECO:0000256" key="14">
    <source>
        <dbReference type="PIRSR" id="PIRSR006621-2"/>
    </source>
</evidence>
<evidence type="ECO:0000256" key="10">
    <source>
        <dbReference type="ARBA" id="ARBA00048205"/>
    </source>
</evidence>
<feature type="binding site" evidence="14">
    <location>
        <begin position="308"/>
        <end position="309"/>
    </location>
    <ligand>
        <name>FMN</name>
        <dbReference type="ChEBI" id="CHEBI:58210"/>
    </ligand>
</feature>
<dbReference type="GO" id="GO:0017150">
    <property type="term" value="F:tRNA dihydrouridine synthase activity"/>
    <property type="evidence" value="ECO:0007669"/>
    <property type="project" value="InterPro"/>
</dbReference>
<dbReference type="SUPFAM" id="SSF51395">
    <property type="entry name" value="FMN-linked oxidoreductases"/>
    <property type="match status" value="1"/>
</dbReference>
<reference evidence="16 17" key="1">
    <citation type="journal article" date="2016" name="Environ. Microbiol.">
        <title>Genomic resolution of a cold subsurface aquifer community provides metabolic insights for novel microbes adapted to high CO concentrations.</title>
        <authorList>
            <person name="Probst A.J."/>
            <person name="Castelle C.J."/>
            <person name="Singh A."/>
            <person name="Brown C.T."/>
            <person name="Anantharaman K."/>
            <person name="Sharon I."/>
            <person name="Hug L.A."/>
            <person name="Burstein D."/>
            <person name="Emerson J.B."/>
            <person name="Thomas B.C."/>
            <person name="Banfield J.F."/>
        </authorList>
    </citation>
    <scope>NUCLEOTIDE SEQUENCE [LARGE SCALE GENOMIC DNA]</scope>
    <source>
        <strain evidence="16">CG2_30_33_16</strain>
    </source>
</reference>
<dbReference type="EC" id="1.3.1.-" evidence="12"/>
<comment type="catalytic activity">
    <reaction evidence="11">
        <text>a 5,6-dihydrouridine in tRNA + NAD(+) = a uridine in tRNA + NADH + H(+)</text>
        <dbReference type="Rhea" id="RHEA:54452"/>
        <dbReference type="Rhea" id="RHEA-COMP:13339"/>
        <dbReference type="Rhea" id="RHEA-COMP:13887"/>
        <dbReference type="ChEBI" id="CHEBI:15378"/>
        <dbReference type="ChEBI" id="CHEBI:57540"/>
        <dbReference type="ChEBI" id="CHEBI:57945"/>
        <dbReference type="ChEBI" id="CHEBI:65315"/>
        <dbReference type="ChEBI" id="CHEBI:74443"/>
    </reaction>
</comment>
<keyword evidence="6 12" id="KW-0819">tRNA processing</keyword>
<comment type="cofactor">
    <cofactor evidence="1 12 14">
        <name>FMN</name>
        <dbReference type="ChEBI" id="CHEBI:58210"/>
    </cofactor>
</comment>
<evidence type="ECO:0000256" key="7">
    <source>
        <dbReference type="ARBA" id="ARBA00022857"/>
    </source>
</evidence>
<evidence type="ECO:0000256" key="9">
    <source>
        <dbReference type="ARBA" id="ARBA00023002"/>
    </source>
</evidence>
<comment type="function">
    <text evidence="2 12">Catalyzes the synthesis of 5,6-dihydrouridine (D), a modified base found in the D-loop of most tRNAs, via the reduction of the C5-C6 double bond in target uridines.</text>
</comment>
<dbReference type="GO" id="GO:0050660">
    <property type="term" value="F:flavin adenine dinucleotide binding"/>
    <property type="evidence" value="ECO:0007669"/>
    <property type="project" value="InterPro"/>
</dbReference>
<evidence type="ECO:0000256" key="1">
    <source>
        <dbReference type="ARBA" id="ARBA00001917"/>
    </source>
</evidence>
<evidence type="ECO:0000256" key="12">
    <source>
        <dbReference type="PIRNR" id="PIRNR006621"/>
    </source>
</evidence>
<evidence type="ECO:0000256" key="2">
    <source>
        <dbReference type="ARBA" id="ARBA00002790"/>
    </source>
</evidence>
<evidence type="ECO:0000256" key="11">
    <source>
        <dbReference type="ARBA" id="ARBA00048802"/>
    </source>
</evidence>
<feature type="binding site" evidence="14">
    <location>
        <position position="92"/>
    </location>
    <ligand>
        <name>FMN</name>
        <dbReference type="ChEBI" id="CHEBI:58210"/>
    </ligand>
</feature>
<feature type="domain" description="DUS-like FMN-binding" evidence="15">
    <location>
        <begin position="213"/>
        <end position="384"/>
    </location>
</feature>
<dbReference type="AlphaFoldDB" id="A0A1J5HPS3"/>
<dbReference type="InterPro" id="IPR013785">
    <property type="entry name" value="Aldolase_TIM"/>
</dbReference>
<dbReference type="InterPro" id="IPR024036">
    <property type="entry name" value="tRNA-dHydroUridine_Synthase_C"/>
</dbReference>
<evidence type="ECO:0000256" key="6">
    <source>
        <dbReference type="ARBA" id="ARBA00022694"/>
    </source>
</evidence>
<keyword evidence="3" id="KW-0820">tRNA-binding</keyword>
<evidence type="ECO:0000256" key="5">
    <source>
        <dbReference type="ARBA" id="ARBA00022643"/>
    </source>
</evidence>
<keyword evidence="14" id="KW-0547">Nucleotide-binding</keyword>
<dbReference type="EMBL" id="MNZM01000101">
    <property type="protein sequence ID" value="OIP82871.1"/>
    <property type="molecule type" value="Genomic_DNA"/>
</dbReference>
<sequence length="391" mass="43478">MCQNFGNLAGCLSGWQNNMKASNFWKTLKKPIIGLAPMDGVTDGAMREITDIYGRPDVIFTEFVPVMAIKKGIVKVLHALKRHQTKTPLVAQFFGNDPDAFYQSVFVAAELGFSGVDINMGCPARSVAQRGGGAGLIKNPKLAQQIIIACKKAAKDWKEGRKINQIGLSHDILNFIQLFSQQILSVISFPQVLATNNVDCALVGSLSQLPPVANRKIPISVKTRIGYDKPITEKWIGQLLEVKPDAITVHGRTLKQLYHGKADWEEIAKAVKLAKKAQTLILGNGDVKSIEEAKQKVKKYKVVGALIGRTALGNPWVFSNKIPTIKKRFQVMLEHTQKFLLYRPDLKIFPMRKHMAWYCKGFDGAAEMRNQLMKVNSIKEIKDVLSGFNCC</sequence>
<feature type="binding site" evidence="14">
    <location>
        <position position="250"/>
    </location>
    <ligand>
        <name>FMN</name>
        <dbReference type="ChEBI" id="CHEBI:58210"/>
    </ligand>
</feature>
<keyword evidence="8" id="KW-0694">RNA-binding</keyword>